<evidence type="ECO:0000259" key="2">
    <source>
        <dbReference type="PROSITE" id="PS50878"/>
    </source>
</evidence>
<dbReference type="Pfam" id="PF00078">
    <property type="entry name" value="RVT_1"/>
    <property type="match status" value="1"/>
</dbReference>
<dbReference type="SUPFAM" id="SSF56672">
    <property type="entry name" value="DNA/RNA polymerases"/>
    <property type="match status" value="1"/>
</dbReference>
<feature type="domain" description="Reverse transcriptase" evidence="2">
    <location>
        <begin position="778"/>
        <end position="1054"/>
    </location>
</feature>
<proteinExistence type="predicted"/>
<reference evidence="3 4" key="1">
    <citation type="submission" date="2020-02" db="EMBL/GenBank/DDBJ databases">
        <authorList>
            <person name="Ferguson B K."/>
        </authorList>
    </citation>
    <scope>NUCLEOTIDE SEQUENCE [LARGE SCALE GENOMIC DNA]</scope>
</reference>
<evidence type="ECO:0000313" key="4">
    <source>
        <dbReference type="Proteomes" id="UP000479190"/>
    </source>
</evidence>
<dbReference type="OrthoDB" id="8197512at2759"/>
<dbReference type="CDD" id="cd01650">
    <property type="entry name" value="RT_nLTR_like"/>
    <property type="match status" value="1"/>
</dbReference>
<gene>
    <name evidence="3" type="ORF">TBRA_LOCUS499</name>
</gene>
<feature type="region of interest" description="Disordered" evidence="1">
    <location>
        <begin position="407"/>
        <end position="435"/>
    </location>
</feature>
<organism evidence="3 4">
    <name type="scientific">Trichogramma brassicae</name>
    <dbReference type="NCBI Taxonomy" id="86971"/>
    <lineage>
        <taxon>Eukaryota</taxon>
        <taxon>Metazoa</taxon>
        <taxon>Ecdysozoa</taxon>
        <taxon>Arthropoda</taxon>
        <taxon>Hexapoda</taxon>
        <taxon>Insecta</taxon>
        <taxon>Pterygota</taxon>
        <taxon>Neoptera</taxon>
        <taxon>Endopterygota</taxon>
        <taxon>Hymenoptera</taxon>
        <taxon>Apocrita</taxon>
        <taxon>Proctotrupomorpha</taxon>
        <taxon>Chalcidoidea</taxon>
        <taxon>Trichogrammatidae</taxon>
        <taxon>Trichogramma</taxon>
    </lineage>
</organism>
<dbReference type="GO" id="GO:0071897">
    <property type="term" value="P:DNA biosynthetic process"/>
    <property type="evidence" value="ECO:0007669"/>
    <property type="project" value="UniProtKB-ARBA"/>
</dbReference>
<evidence type="ECO:0000256" key="1">
    <source>
        <dbReference type="SAM" id="MobiDB-lite"/>
    </source>
</evidence>
<name>A0A6H5HZ69_9HYME</name>
<dbReference type="InterPro" id="IPR000477">
    <property type="entry name" value="RT_dom"/>
</dbReference>
<accession>A0A6H5HZ69</accession>
<dbReference type="PROSITE" id="PS50878">
    <property type="entry name" value="RT_POL"/>
    <property type="match status" value="1"/>
</dbReference>
<evidence type="ECO:0000313" key="3">
    <source>
        <dbReference type="EMBL" id="CAB0028302.1"/>
    </source>
</evidence>
<protein>
    <recommendedName>
        <fullName evidence="2">Reverse transcriptase domain-containing protein</fullName>
    </recommendedName>
</protein>
<dbReference type="EMBL" id="CADCXV010000114">
    <property type="protein sequence ID" value="CAB0028302.1"/>
    <property type="molecule type" value="Genomic_DNA"/>
</dbReference>
<sequence>MFAPRRRRSAREIYTRFARVCHPSSALKVAKNFIGANASPWIATKYLVVFERPGARKKVPKVSRGRGSRAPKRSTRRFARGAVCFTKEKLRLHTLRWPSRVMTQCDFLPSDMAESSCAAVRGVFCHRSVQAAIRWAETALSFHGRSLIDQEARGKYWASLLHQANDGKELAECTRVRASHSWVDRNSAALSGRDYVQFHHVRVNALPTRIRTSRGRRGVGGPPIECRAGCGTTETAAHVIQGCHRTHGGRILRHDAICRIAVSSLRQLDGSVRQEPHFHTREGLRKPDVVAVKDQVVRVFDAQVISASSSLDDSHRRKVAKYDTFDLRHQVASEYGVEADNIRFSSITISWRGIWSAASAASLCELGLSKCLDSITVRALRGSHMNWLRWNRMTTHISGYMGINSAGRREGIGNQPRIPNGRSTDRATPSTQTQQIDDNNNVEMFACRFPGCGLPWETTRGRGVHERAAHPDWTDRENLRAKRRVGPGQWQDDERRLLARREAELLHEAELNDNITSVKRNINVLLKPYTDRTLEALKSQRKRDEHKQLVMQMLQQLNLARLEPDVGEEDGNTSQLVLDAPILNSDLLSQEHLEYFSSLEPVGSNTYDLSRLNSITLKIKREQQALNRVELMDSLTLFLNDILPPKSKRNPEKQQATKNFISNKQRRRAEYARVQGLWKKDPSACVDRILTDQLGQDVPVPKEVMEPYWRAIMTQQVNSSLVLGANVDTQPVDVWKPITTSEIKIALPPARSAPGPDGLLVCQLKEIPLEVIARVLNVFMLLEDTPSHLKRSRTVLIPKEKGTNNPSKYRPITVSSVLLRTFHKILANRLKEVPLDPRQRAFTDTDGTTDNICLLDTALKYHHSRFKSLYLAMLDMQKAFDSVAQEALFKILTAKNISPRFITYYRQACQGSATRIQHGDWESEDIYPTCGVKQGDPLSPFVFNCVIDEMLKRSPTDIGVNLGGLRVDVMAFADDLNLLASTKSGLQQLIDYVVGFLGQCGLTPNTGKCSSLAIRGLSKEKKTAVDTSCRFKVGARTIASLKRTDTWRYLGVSFNGNGRVKLQSKESLTSLLGKITKAPLKPQQRLWALKVKITPKIMFPLVLGDARIGYLRSLDRVVRHAVRGWLHLPHDCPVAYFHAAVMDGGLGIPSFRWSAMLNRRGRLEHLRTSEYLTGDTVKQHLDRAISKTENFLKDDNNNTIMTRAMLCKYWAQQLYARFDGVGLRESGKVRGQHNWLSDGTRFLSGHDFIQSVRARINALPTKSRTTRGRAQERACRAGCGKVETLNHVVQQCFRSHNARISRHNALSKYVAKNLRKQGYLVEEEPRFQTTEGLRKPDICATKDETTLVLDMQVRGDTTDLDRANREKCQYYENNEDLKREIKKKYGSTATRTLAITLNWRGVWSKKSAEAALEDQPRSPVAAPWILGRARTAEL</sequence>
<dbReference type="Proteomes" id="UP000479190">
    <property type="component" value="Unassembled WGS sequence"/>
</dbReference>
<keyword evidence="4" id="KW-1185">Reference proteome</keyword>
<dbReference type="PANTHER" id="PTHR19446">
    <property type="entry name" value="REVERSE TRANSCRIPTASES"/>
    <property type="match status" value="1"/>
</dbReference>
<feature type="compositionally biased region" description="Polar residues" evidence="1">
    <location>
        <begin position="426"/>
        <end position="435"/>
    </location>
</feature>
<dbReference type="InterPro" id="IPR043502">
    <property type="entry name" value="DNA/RNA_pol_sf"/>
</dbReference>